<keyword evidence="3" id="KW-1185">Reference proteome</keyword>
<dbReference type="EMBL" id="JAZHXJ010000957">
    <property type="protein sequence ID" value="KAL1847812.1"/>
    <property type="molecule type" value="Genomic_DNA"/>
</dbReference>
<name>A0ABR3VXQ5_9PEZI</name>
<evidence type="ECO:0000313" key="2">
    <source>
        <dbReference type="EMBL" id="KAL1847812.1"/>
    </source>
</evidence>
<evidence type="ECO:0000313" key="3">
    <source>
        <dbReference type="Proteomes" id="UP001586593"/>
    </source>
</evidence>
<sequence length="162" mass="16912">MKPYSASSSLTLKFLGYLIVQLSQSRRQSSPSTAGSTLGNNSFNLAGPPRPADPSSMTSFLAPPMSDRSPTAIFCFRGIGGPPAEDEGLESACSAVFSAVAGAILDPFVENAPSATVPPFLAANAGILTLWTDWSEVQRSNFRLPSFGVRSGVAELAPTKLS</sequence>
<proteinExistence type="predicted"/>
<comment type="caution">
    <text evidence="2">The sequence shown here is derived from an EMBL/GenBank/DDBJ whole genome shotgun (WGS) entry which is preliminary data.</text>
</comment>
<accession>A0ABR3VXQ5</accession>
<organism evidence="2 3">
    <name type="scientific">Phialemonium thermophilum</name>
    <dbReference type="NCBI Taxonomy" id="223376"/>
    <lineage>
        <taxon>Eukaryota</taxon>
        <taxon>Fungi</taxon>
        <taxon>Dikarya</taxon>
        <taxon>Ascomycota</taxon>
        <taxon>Pezizomycotina</taxon>
        <taxon>Sordariomycetes</taxon>
        <taxon>Sordariomycetidae</taxon>
        <taxon>Cephalothecales</taxon>
        <taxon>Cephalothecaceae</taxon>
        <taxon>Phialemonium</taxon>
    </lineage>
</organism>
<reference evidence="2 3" key="1">
    <citation type="journal article" date="2024" name="Commun. Biol.">
        <title>Comparative genomic analysis of thermophilic fungi reveals convergent evolutionary adaptations and gene losses.</title>
        <authorList>
            <person name="Steindorff A.S."/>
            <person name="Aguilar-Pontes M.V."/>
            <person name="Robinson A.J."/>
            <person name="Andreopoulos B."/>
            <person name="LaButti K."/>
            <person name="Kuo A."/>
            <person name="Mondo S."/>
            <person name="Riley R."/>
            <person name="Otillar R."/>
            <person name="Haridas S."/>
            <person name="Lipzen A."/>
            <person name="Grimwood J."/>
            <person name="Schmutz J."/>
            <person name="Clum A."/>
            <person name="Reid I.D."/>
            <person name="Moisan M.C."/>
            <person name="Butler G."/>
            <person name="Nguyen T.T.M."/>
            <person name="Dewar K."/>
            <person name="Conant G."/>
            <person name="Drula E."/>
            <person name="Henrissat B."/>
            <person name="Hansel C."/>
            <person name="Singer S."/>
            <person name="Hutchinson M.I."/>
            <person name="de Vries R.P."/>
            <person name="Natvig D.O."/>
            <person name="Powell A.J."/>
            <person name="Tsang A."/>
            <person name="Grigoriev I.V."/>
        </authorList>
    </citation>
    <scope>NUCLEOTIDE SEQUENCE [LARGE SCALE GENOMIC DNA]</scope>
    <source>
        <strain evidence="2 3">ATCC 24622</strain>
    </source>
</reference>
<evidence type="ECO:0000256" key="1">
    <source>
        <dbReference type="SAM" id="MobiDB-lite"/>
    </source>
</evidence>
<gene>
    <name evidence="2" type="ORF">VTK73DRAFT_10262</name>
</gene>
<protein>
    <submittedName>
        <fullName evidence="2">Uncharacterized protein</fullName>
    </submittedName>
</protein>
<feature type="region of interest" description="Disordered" evidence="1">
    <location>
        <begin position="28"/>
        <end position="64"/>
    </location>
</feature>
<feature type="compositionally biased region" description="Polar residues" evidence="1">
    <location>
        <begin position="33"/>
        <end position="44"/>
    </location>
</feature>
<dbReference type="Proteomes" id="UP001586593">
    <property type="component" value="Unassembled WGS sequence"/>
</dbReference>